<evidence type="ECO:0000259" key="3">
    <source>
        <dbReference type="Pfam" id="PF07731"/>
    </source>
</evidence>
<dbReference type="CDD" id="cd13906">
    <property type="entry name" value="CuRO_3_CumA_like"/>
    <property type="match status" value="1"/>
</dbReference>
<feature type="domain" description="Plastocyanin-like" evidence="4">
    <location>
        <begin position="64"/>
        <end position="172"/>
    </location>
</feature>
<keyword evidence="2" id="KW-0560">Oxidoreductase</keyword>
<dbReference type="CDD" id="cd13861">
    <property type="entry name" value="CuRO_1_CumA_like"/>
    <property type="match status" value="1"/>
</dbReference>
<gene>
    <name evidence="5" type="ORF">ACFOOQ_05410</name>
</gene>
<evidence type="ECO:0000313" key="6">
    <source>
        <dbReference type="Proteomes" id="UP001595711"/>
    </source>
</evidence>
<dbReference type="RefSeq" id="WP_379722660.1">
    <property type="nucleotide sequence ID" value="NZ_JBHRYJ010000001.1"/>
</dbReference>
<comment type="caution">
    <text evidence="5">The sequence shown here is derived from an EMBL/GenBank/DDBJ whole genome shotgun (WGS) entry which is preliminary data.</text>
</comment>
<dbReference type="PROSITE" id="PS00079">
    <property type="entry name" value="MULTICOPPER_OXIDASE1"/>
    <property type="match status" value="1"/>
</dbReference>
<dbReference type="InterPro" id="IPR008972">
    <property type="entry name" value="Cupredoxin"/>
</dbReference>
<keyword evidence="6" id="KW-1185">Reference proteome</keyword>
<sequence>MRRRDIEWSAPSISRRQVFAGLAGLAMSTLPVRYGLAGSAPGEAARSGPREILLTVSAANRHFWTDAGPATGVLAYSDQVPGPVLRVKQGQPLRVTVRNRLDEDTTVHWHGIRLPNAMDGVPGLTQPPIRSGEQFVYEFSPPDAGTFWYHPHSNTLQQQGRGLAGALIVEEDSPPPVDRDILWVLTDWRLDDGRQIAGGFGNAMEAGMAGRIGSLVSINGSFSREEAFHDGETVRLRLINTSLARIMRLDFSRYDPIVIAVDGQPCDPFVPVDGRVVLGPAMRIDLILTMSGKPGNRYAVRDDFYPALSYDLTDFVCIDTTGRKRAPVNIGQFSLPRNPLPEPELATATRIEITLQGGMMGGMGGMMGMASSSAVWAINGSSMTGDGQAGMPPLATLERHKAYLLSISNATAWWHPMHLHGLSFLVISRNGENVPNRQWADTVLLAPQDVVEVAFVADNPGDWMFHCHVIDHQKSGLMTVLRIT</sequence>
<dbReference type="InterPro" id="IPR045087">
    <property type="entry name" value="Cu-oxidase_fam"/>
</dbReference>
<dbReference type="InterPro" id="IPR002355">
    <property type="entry name" value="Cu_oxidase_Cu_BS"/>
</dbReference>
<dbReference type="InterPro" id="IPR011706">
    <property type="entry name" value="Cu-oxidase_C"/>
</dbReference>
<dbReference type="EMBL" id="JBHRYJ010000001">
    <property type="protein sequence ID" value="MFC3674973.1"/>
    <property type="molecule type" value="Genomic_DNA"/>
</dbReference>
<dbReference type="CDD" id="cd13885">
    <property type="entry name" value="CuRO_2_CumA_like"/>
    <property type="match status" value="1"/>
</dbReference>
<dbReference type="InterPro" id="IPR033138">
    <property type="entry name" value="Cu_oxidase_CS"/>
</dbReference>
<dbReference type="PANTHER" id="PTHR11709">
    <property type="entry name" value="MULTI-COPPER OXIDASE"/>
    <property type="match status" value="1"/>
</dbReference>
<evidence type="ECO:0000256" key="1">
    <source>
        <dbReference type="ARBA" id="ARBA00022723"/>
    </source>
</evidence>
<dbReference type="InterPro" id="IPR011707">
    <property type="entry name" value="Cu-oxidase-like_N"/>
</dbReference>
<name>A0ABV7VBY0_9PROT</name>
<dbReference type="PANTHER" id="PTHR11709:SF2">
    <property type="entry name" value="MULTICOPPER OXIDASE LPR1"/>
    <property type="match status" value="1"/>
</dbReference>
<evidence type="ECO:0000256" key="2">
    <source>
        <dbReference type="ARBA" id="ARBA00023002"/>
    </source>
</evidence>
<dbReference type="Pfam" id="PF07731">
    <property type="entry name" value="Cu-oxidase_2"/>
    <property type="match status" value="1"/>
</dbReference>
<dbReference type="SUPFAM" id="SSF49503">
    <property type="entry name" value="Cupredoxins"/>
    <property type="match status" value="3"/>
</dbReference>
<dbReference type="PROSITE" id="PS00080">
    <property type="entry name" value="MULTICOPPER_OXIDASE2"/>
    <property type="match status" value="1"/>
</dbReference>
<protein>
    <submittedName>
        <fullName evidence="5">Multicopper oxidase family protein</fullName>
    </submittedName>
</protein>
<reference evidence="6" key="1">
    <citation type="journal article" date="2019" name="Int. J. Syst. Evol. Microbiol.">
        <title>The Global Catalogue of Microorganisms (GCM) 10K type strain sequencing project: providing services to taxonomists for standard genome sequencing and annotation.</title>
        <authorList>
            <consortium name="The Broad Institute Genomics Platform"/>
            <consortium name="The Broad Institute Genome Sequencing Center for Infectious Disease"/>
            <person name="Wu L."/>
            <person name="Ma J."/>
        </authorList>
    </citation>
    <scope>NUCLEOTIDE SEQUENCE [LARGE SCALE GENOMIC DNA]</scope>
    <source>
        <strain evidence="6">KCTC 42182</strain>
    </source>
</reference>
<dbReference type="Gene3D" id="2.60.40.420">
    <property type="entry name" value="Cupredoxins - blue copper proteins"/>
    <property type="match status" value="3"/>
</dbReference>
<proteinExistence type="predicted"/>
<evidence type="ECO:0000313" key="5">
    <source>
        <dbReference type="EMBL" id="MFC3674973.1"/>
    </source>
</evidence>
<organism evidence="5 6">
    <name type="scientific">Ferrovibrio xuzhouensis</name>
    <dbReference type="NCBI Taxonomy" id="1576914"/>
    <lineage>
        <taxon>Bacteria</taxon>
        <taxon>Pseudomonadati</taxon>
        <taxon>Pseudomonadota</taxon>
        <taxon>Alphaproteobacteria</taxon>
        <taxon>Rhodospirillales</taxon>
        <taxon>Rhodospirillaceae</taxon>
        <taxon>Ferrovibrio</taxon>
    </lineage>
</organism>
<feature type="domain" description="Plastocyanin-like" evidence="3">
    <location>
        <begin position="392"/>
        <end position="482"/>
    </location>
</feature>
<dbReference type="Proteomes" id="UP001595711">
    <property type="component" value="Unassembled WGS sequence"/>
</dbReference>
<accession>A0ABV7VBY0</accession>
<keyword evidence="1" id="KW-0479">Metal-binding</keyword>
<dbReference type="Pfam" id="PF07732">
    <property type="entry name" value="Cu-oxidase_3"/>
    <property type="match status" value="1"/>
</dbReference>
<evidence type="ECO:0000259" key="4">
    <source>
        <dbReference type="Pfam" id="PF07732"/>
    </source>
</evidence>